<accession>A0AAD9LFJ0</accession>
<proteinExistence type="predicted"/>
<feature type="compositionally biased region" description="Acidic residues" evidence="1">
    <location>
        <begin position="34"/>
        <end position="56"/>
    </location>
</feature>
<name>A0AAD9LFJ0_BABDI</name>
<feature type="compositionally biased region" description="Polar residues" evidence="1">
    <location>
        <begin position="23"/>
        <end position="33"/>
    </location>
</feature>
<reference evidence="2" key="2">
    <citation type="submission" date="2021-05" db="EMBL/GenBank/DDBJ databases">
        <authorList>
            <person name="Pain A."/>
        </authorList>
    </citation>
    <scope>NUCLEOTIDE SEQUENCE</scope>
    <source>
        <strain evidence="2">1802A</strain>
    </source>
</reference>
<gene>
    <name evidence="2" type="ORF">X943_001125</name>
</gene>
<dbReference type="Proteomes" id="UP001195914">
    <property type="component" value="Unassembled WGS sequence"/>
</dbReference>
<keyword evidence="3" id="KW-1185">Reference proteome</keyword>
<evidence type="ECO:0000256" key="1">
    <source>
        <dbReference type="SAM" id="MobiDB-lite"/>
    </source>
</evidence>
<feature type="region of interest" description="Disordered" evidence="1">
    <location>
        <begin position="23"/>
        <end position="56"/>
    </location>
</feature>
<organism evidence="2 3">
    <name type="scientific">Babesia divergens</name>
    <dbReference type="NCBI Taxonomy" id="32595"/>
    <lineage>
        <taxon>Eukaryota</taxon>
        <taxon>Sar</taxon>
        <taxon>Alveolata</taxon>
        <taxon>Apicomplexa</taxon>
        <taxon>Aconoidasida</taxon>
        <taxon>Piroplasmida</taxon>
        <taxon>Babesiidae</taxon>
        <taxon>Babesia</taxon>
    </lineage>
</organism>
<reference evidence="2" key="1">
    <citation type="journal article" date="2014" name="Nucleic Acids Res.">
        <title>The evolutionary dynamics of variant antigen genes in Babesia reveal a history of genomic innovation underlying host-parasite interaction.</title>
        <authorList>
            <person name="Jackson A.P."/>
            <person name="Otto T.D."/>
            <person name="Darby A."/>
            <person name="Ramaprasad A."/>
            <person name="Xia D."/>
            <person name="Echaide I.E."/>
            <person name="Farber M."/>
            <person name="Gahlot S."/>
            <person name="Gamble J."/>
            <person name="Gupta D."/>
            <person name="Gupta Y."/>
            <person name="Jackson L."/>
            <person name="Malandrin L."/>
            <person name="Malas T.B."/>
            <person name="Moussa E."/>
            <person name="Nair M."/>
            <person name="Reid A.J."/>
            <person name="Sanders M."/>
            <person name="Sharma J."/>
            <person name="Tracey A."/>
            <person name="Quail M.A."/>
            <person name="Weir W."/>
            <person name="Wastling J.M."/>
            <person name="Hall N."/>
            <person name="Willadsen P."/>
            <person name="Lingelbach K."/>
            <person name="Shiels B."/>
            <person name="Tait A."/>
            <person name="Berriman M."/>
            <person name="Allred D.R."/>
            <person name="Pain A."/>
        </authorList>
    </citation>
    <scope>NUCLEOTIDE SEQUENCE</scope>
    <source>
        <strain evidence="2">1802A</strain>
    </source>
</reference>
<dbReference type="EMBL" id="JAHBMH010000062">
    <property type="protein sequence ID" value="KAK1934763.1"/>
    <property type="molecule type" value="Genomic_DNA"/>
</dbReference>
<dbReference type="AlphaFoldDB" id="A0AAD9LFJ0"/>
<sequence length="176" mass="20420">MDNFAYLHQVPLIPSDVLVETMDTSQQRTSADNASDENMSDYDEDDEFDDATDSEFDGSLSDYCSLCMRTTDDEENMSSTNRWNYRNEDSEYKVRKRYIDARHGTLTVESHPAPDIPESAYDIFMYTLVPIDRMIIRKEEMLFSEAAELLRVARERDELSDGTARTESCDLSPYWL</sequence>
<comment type="caution">
    <text evidence="2">The sequence shown here is derived from an EMBL/GenBank/DDBJ whole genome shotgun (WGS) entry which is preliminary data.</text>
</comment>
<evidence type="ECO:0000313" key="3">
    <source>
        <dbReference type="Proteomes" id="UP001195914"/>
    </source>
</evidence>
<protein>
    <submittedName>
        <fullName evidence="2">Uncharacterized protein</fullName>
    </submittedName>
</protein>
<evidence type="ECO:0000313" key="2">
    <source>
        <dbReference type="EMBL" id="KAK1934763.1"/>
    </source>
</evidence>